<feature type="region of interest" description="Disordered" evidence="1">
    <location>
        <begin position="1"/>
        <end position="60"/>
    </location>
</feature>
<accession>A0ABZ1J3C0</accession>
<sequence length="60" mass="6088">MTVKALASGESGASGSPRQITISTVMESTDCGTDVEAEAPPAGRVADVTDQAARQGRKHS</sequence>
<name>A0ABZ1J3C0_9ACTN</name>
<feature type="compositionally biased region" description="Polar residues" evidence="1">
    <location>
        <begin position="17"/>
        <end position="31"/>
    </location>
</feature>
<evidence type="ECO:0000313" key="3">
    <source>
        <dbReference type="Proteomes" id="UP001622690"/>
    </source>
</evidence>
<dbReference type="RefSeq" id="WP_406261146.1">
    <property type="nucleotide sequence ID" value="NZ_CP108125.1"/>
</dbReference>
<reference evidence="2 3" key="1">
    <citation type="submission" date="2022-10" db="EMBL/GenBank/DDBJ databases">
        <title>The complete genomes of actinobacterial strains from the NBC collection.</title>
        <authorList>
            <person name="Joergensen T.S."/>
            <person name="Alvarez Arevalo M."/>
            <person name="Sterndorff E.B."/>
            <person name="Faurdal D."/>
            <person name="Vuksanovic O."/>
            <person name="Mourched A.-S."/>
            <person name="Charusanti P."/>
            <person name="Shaw S."/>
            <person name="Blin K."/>
            <person name="Weber T."/>
        </authorList>
    </citation>
    <scope>NUCLEOTIDE SEQUENCE [LARGE SCALE GENOMIC DNA]</scope>
    <source>
        <strain evidence="2 3">NBC_00206</strain>
    </source>
</reference>
<proteinExistence type="predicted"/>
<feature type="compositionally biased region" description="Low complexity" evidence="1">
    <location>
        <begin position="1"/>
        <end position="16"/>
    </location>
</feature>
<protein>
    <submittedName>
        <fullName evidence="2">Uncharacterized protein</fullName>
    </submittedName>
</protein>
<dbReference type="EMBL" id="CP108125">
    <property type="protein sequence ID" value="WTO86996.1"/>
    <property type="molecule type" value="Genomic_DNA"/>
</dbReference>
<dbReference type="Proteomes" id="UP001622690">
    <property type="component" value="Chromosome"/>
</dbReference>
<gene>
    <name evidence="2" type="ORF">OHU27_32995</name>
</gene>
<evidence type="ECO:0000256" key="1">
    <source>
        <dbReference type="SAM" id="MobiDB-lite"/>
    </source>
</evidence>
<organism evidence="2 3">
    <name type="scientific">Streptomyces nigra</name>
    <dbReference type="NCBI Taxonomy" id="1827580"/>
    <lineage>
        <taxon>Bacteria</taxon>
        <taxon>Bacillati</taxon>
        <taxon>Actinomycetota</taxon>
        <taxon>Actinomycetes</taxon>
        <taxon>Kitasatosporales</taxon>
        <taxon>Streptomycetaceae</taxon>
        <taxon>Streptomyces</taxon>
    </lineage>
</organism>
<keyword evidence="3" id="KW-1185">Reference proteome</keyword>
<evidence type="ECO:0000313" key="2">
    <source>
        <dbReference type="EMBL" id="WTO86996.1"/>
    </source>
</evidence>